<dbReference type="Proteomes" id="UP000245341">
    <property type="component" value="Unplaced"/>
</dbReference>
<dbReference type="KEGG" id="lww:102729320"/>
<organism evidence="2 3">
    <name type="scientific">Leptonychotes weddellii</name>
    <name type="common">Weddell seal</name>
    <name type="synonym">Otaria weddellii</name>
    <dbReference type="NCBI Taxonomy" id="9713"/>
    <lineage>
        <taxon>Eukaryota</taxon>
        <taxon>Metazoa</taxon>
        <taxon>Chordata</taxon>
        <taxon>Craniata</taxon>
        <taxon>Vertebrata</taxon>
        <taxon>Euteleostomi</taxon>
        <taxon>Mammalia</taxon>
        <taxon>Eutheria</taxon>
        <taxon>Laurasiatheria</taxon>
        <taxon>Carnivora</taxon>
        <taxon>Caniformia</taxon>
        <taxon>Pinnipedia</taxon>
        <taxon>Phocidae</taxon>
        <taxon>Monachinae</taxon>
        <taxon>Lobodontini</taxon>
        <taxon>Leptonychotes</taxon>
    </lineage>
</organism>
<dbReference type="OrthoDB" id="6338233at2759"/>
<dbReference type="PANTHER" id="PTHR16524:SF2">
    <property type="entry name" value="CELL DEATH REGULATOR AVEN"/>
    <property type="match status" value="1"/>
</dbReference>
<name>A0A7F8QAC4_LEPWE</name>
<feature type="region of interest" description="Disordered" evidence="1">
    <location>
        <begin position="1"/>
        <end position="136"/>
    </location>
</feature>
<dbReference type="AlphaFoldDB" id="A0A7F8QAC4"/>
<gene>
    <name evidence="3" type="primary">AVEN</name>
</gene>
<feature type="compositionally biased region" description="Basic and acidic residues" evidence="1">
    <location>
        <begin position="86"/>
        <end position="112"/>
    </location>
</feature>
<dbReference type="GO" id="GO:0010972">
    <property type="term" value="P:negative regulation of G2/M transition of mitotic cell cycle"/>
    <property type="evidence" value="ECO:0007669"/>
    <property type="project" value="TreeGrafter"/>
</dbReference>
<reference evidence="3" key="1">
    <citation type="submission" date="2025-08" db="UniProtKB">
        <authorList>
            <consortium name="RefSeq"/>
        </authorList>
    </citation>
    <scope>IDENTIFICATION</scope>
    <source>
        <tissue evidence="3">Liver</tissue>
    </source>
</reference>
<evidence type="ECO:0000313" key="2">
    <source>
        <dbReference type="Proteomes" id="UP000245341"/>
    </source>
</evidence>
<feature type="compositionally biased region" description="Acidic residues" evidence="1">
    <location>
        <begin position="124"/>
        <end position="136"/>
    </location>
</feature>
<evidence type="ECO:0000256" key="1">
    <source>
        <dbReference type="SAM" id="MobiDB-lite"/>
    </source>
</evidence>
<accession>A0A7F8QAC4</accession>
<feature type="compositionally biased region" description="Polar residues" evidence="1">
    <location>
        <begin position="38"/>
        <end position="50"/>
    </location>
</feature>
<dbReference type="GeneID" id="102729320"/>
<dbReference type="InterPro" id="IPR026187">
    <property type="entry name" value="Aven"/>
</dbReference>
<sequence length="136" mass="14425">MRLKGPLGPGGKGSISELKSAAAGCPTYLDKDGPSPAPSQGSQKPSTALQSAADHLEEELDLLLSLDAPVRDGDNIAPDQTSQDQESEKDGKVAQEEKGPAELSVMEEKNVESEQPCTSKTVTEEELEDWLDSMIS</sequence>
<protein>
    <submittedName>
        <fullName evidence="3">Cell death regulator Aven</fullName>
    </submittedName>
</protein>
<evidence type="ECO:0000313" key="3">
    <source>
        <dbReference type="RefSeq" id="XP_030878189.1"/>
    </source>
</evidence>
<proteinExistence type="predicted"/>
<dbReference type="RefSeq" id="XP_030878189.1">
    <property type="nucleotide sequence ID" value="XM_031022329.1"/>
</dbReference>
<dbReference type="PANTHER" id="PTHR16524">
    <property type="entry name" value="CELL DEATH REGULATOR AVEN"/>
    <property type="match status" value="1"/>
</dbReference>
<keyword evidence="2" id="KW-1185">Reference proteome</keyword>
<dbReference type="CTD" id="57099"/>